<dbReference type="GO" id="GO:0005634">
    <property type="term" value="C:nucleus"/>
    <property type="evidence" value="ECO:0007669"/>
    <property type="project" value="TreeGrafter"/>
</dbReference>
<keyword evidence="3 11" id="KW-0808">Transferase</keyword>
<feature type="domain" description="PI3K/PI4K catalytic" evidence="13">
    <location>
        <begin position="1972"/>
        <end position="2283"/>
    </location>
</feature>
<dbReference type="GO" id="GO:0031931">
    <property type="term" value="C:TORC1 complex"/>
    <property type="evidence" value="ECO:0007669"/>
    <property type="project" value="TreeGrafter"/>
</dbReference>
<comment type="catalytic activity">
    <reaction evidence="9 11">
        <text>L-threonyl-[protein] + ATP = O-phospho-L-threonyl-[protein] + ADP + H(+)</text>
        <dbReference type="Rhea" id="RHEA:46608"/>
        <dbReference type="Rhea" id="RHEA-COMP:11060"/>
        <dbReference type="Rhea" id="RHEA-COMP:11605"/>
        <dbReference type="ChEBI" id="CHEBI:15378"/>
        <dbReference type="ChEBI" id="CHEBI:30013"/>
        <dbReference type="ChEBI" id="CHEBI:30616"/>
        <dbReference type="ChEBI" id="CHEBI:61977"/>
        <dbReference type="ChEBI" id="CHEBI:456216"/>
        <dbReference type="EC" id="2.7.11.1"/>
    </reaction>
</comment>
<dbReference type="InterPro" id="IPR026683">
    <property type="entry name" value="TOR_cat"/>
</dbReference>
<dbReference type="InterPro" id="IPR011989">
    <property type="entry name" value="ARM-like"/>
</dbReference>
<dbReference type="Proteomes" id="UP000054166">
    <property type="component" value="Unassembled WGS sequence"/>
</dbReference>
<dbReference type="InterPro" id="IPR011009">
    <property type="entry name" value="Kinase-like_dom_sf"/>
</dbReference>
<dbReference type="Gene3D" id="1.25.40.10">
    <property type="entry name" value="Tetratricopeptide repeat domain"/>
    <property type="match status" value="1"/>
</dbReference>
<dbReference type="GO" id="GO:0005737">
    <property type="term" value="C:cytoplasm"/>
    <property type="evidence" value="ECO:0007669"/>
    <property type="project" value="TreeGrafter"/>
</dbReference>
<dbReference type="EC" id="2.7.11.1" evidence="11"/>
<dbReference type="InParanoid" id="A0A0C3CLG4"/>
<dbReference type="SMART" id="SM01345">
    <property type="entry name" value="Rapamycin_bind"/>
    <property type="match status" value="1"/>
</dbReference>
<evidence type="ECO:0000256" key="5">
    <source>
        <dbReference type="ARBA" id="ARBA00022741"/>
    </source>
</evidence>
<dbReference type="FunFam" id="1.25.10.10:FF:000371">
    <property type="entry name" value="Serine/threonine-protein kinase TOR"/>
    <property type="match status" value="1"/>
</dbReference>
<dbReference type="Pfam" id="PF02259">
    <property type="entry name" value="FAT"/>
    <property type="match status" value="1"/>
</dbReference>
<dbReference type="EMBL" id="KN832973">
    <property type="protein sequence ID" value="KIM90507.1"/>
    <property type="molecule type" value="Genomic_DNA"/>
</dbReference>
<comment type="catalytic activity">
    <reaction evidence="10">
        <text>L-seryl-[protein] + ATP = O-phospho-L-seryl-[protein] + ADP + H(+)</text>
        <dbReference type="Rhea" id="RHEA:17989"/>
        <dbReference type="Rhea" id="RHEA-COMP:9863"/>
        <dbReference type="Rhea" id="RHEA-COMP:11604"/>
        <dbReference type="ChEBI" id="CHEBI:15378"/>
        <dbReference type="ChEBI" id="CHEBI:29999"/>
        <dbReference type="ChEBI" id="CHEBI:30616"/>
        <dbReference type="ChEBI" id="CHEBI:83421"/>
        <dbReference type="ChEBI" id="CHEBI:456216"/>
        <dbReference type="EC" id="2.7.11.1"/>
    </reaction>
</comment>
<dbReference type="InterPro" id="IPR024585">
    <property type="entry name" value="mTOR_dom"/>
</dbReference>
<dbReference type="GO" id="GO:0016242">
    <property type="term" value="P:negative regulation of macroautophagy"/>
    <property type="evidence" value="ECO:0007669"/>
    <property type="project" value="TreeGrafter"/>
</dbReference>
<evidence type="ECO:0000256" key="7">
    <source>
        <dbReference type="ARBA" id="ARBA00022840"/>
    </source>
</evidence>
<comment type="similarity">
    <text evidence="1 11">Belongs to the PI3/PI4-kinase family.</text>
</comment>
<dbReference type="FunFam" id="3.30.1010.10:FF:000006">
    <property type="entry name" value="Serine/threonine-protein kinase TOR"/>
    <property type="match status" value="1"/>
</dbReference>
<dbReference type="InterPro" id="IPR036738">
    <property type="entry name" value="FRB_sf"/>
</dbReference>
<dbReference type="Gene3D" id="1.20.120.150">
    <property type="entry name" value="FKBP12-rapamycin binding domain"/>
    <property type="match status" value="1"/>
</dbReference>
<dbReference type="InterPro" id="IPR036940">
    <property type="entry name" value="PI3/4_kinase_cat_sf"/>
</dbReference>
<dbReference type="InterPro" id="IPR000403">
    <property type="entry name" value="PI3/4_kinase_cat_dom"/>
</dbReference>
<keyword evidence="2 11" id="KW-0723">Serine/threonine-protein kinase</keyword>
<organism evidence="16 17">
    <name type="scientific">Piloderma croceum (strain F 1598)</name>
    <dbReference type="NCBI Taxonomy" id="765440"/>
    <lineage>
        <taxon>Eukaryota</taxon>
        <taxon>Fungi</taxon>
        <taxon>Dikarya</taxon>
        <taxon>Basidiomycota</taxon>
        <taxon>Agaricomycotina</taxon>
        <taxon>Agaricomycetes</taxon>
        <taxon>Agaricomycetidae</taxon>
        <taxon>Atheliales</taxon>
        <taxon>Atheliaceae</taxon>
        <taxon>Piloderma</taxon>
    </lineage>
</organism>
<dbReference type="SMART" id="SM01346">
    <property type="entry name" value="DUF3385"/>
    <property type="match status" value="1"/>
</dbReference>
<evidence type="ECO:0000256" key="10">
    <source>
        <dbReference type="ARBA" id="ARBA00048679"/>
    </source>
</evidence>
<dbReference type="GO" id="GO:0005524">
    <property type="term" value="F:ATP binding"/>
    <property type="evidence" value="ECO:0007669"/>
    <property type="project" value="UniProtKB-KW"/>
</dbReference>
<dbReference type="FunCoup" id="A0A0C3CLG4">
    <property type="interactions" value="556"/>
</dbReference>
<dbReference type="PROSITE" id="PS00915">
    <property type="entry name" value="PI3_4_KINASE_1"/>
    <property type="match status" value="1"/>
</dbReference>
<evidence type="ECO:0000256" key="9">
    <source>
        <dbReference type="ARBA" id="ARBA00047899"/>
    </source>
</evidence>
<evidence type="ECO:0000313" key="17">
    <source>
        <dbReference type="Proteomes" id="UP000054166"/>
    </source>
</evidence>
<evidence type="ECO:0000256" key="3">
    <source>
        <dbReference type="ARBA" id="ARBA00022679"/>
    </source>
</evidence>
<proteinExistence type="inferred from homology"/>
<evidence type="ECO:0000313" key="16">
    <source>
        <dbReference type="EMBL" id="KIM90507.1"/>
    </source>
</evidence>
<keyword evidence="7 11" id="KW-0067">ATP-binding</keyword>
<dbReference type="GO" id="GO:0005886">
    <property type="term" value="C:plasma membrane"/>
    <property type="evidence" value="ECO:0007669"/>
    <property type="project" value="UniProtKB-ARBA"/>
</dbReference>
<dbReference type="Pfam" id="PF23593">
    <property type="entry name" value="HEAT_ATR"/>
    <property type="match status" value="1"/>
</dbReference>
<evidence type="ECO:0000256" key="11">
    <source>
        <dbReference type="RuleBase" id="RU364109"/>
    </source>
</evidence>
<protein>
    <recommendedName>
        <fullName evidence="11">Serine/threonine-protein kinase TOR</fullName>
        <ecNumber evidence="11">2.7.11.1</ecNumber>
    </recommendedName>
</protein>
<keyword evidence="4" id="KW-0677">Repeat</keyword>
<dbReference type="InterPro" id="IPR016024">
    <property type="entry name" value="ARM-type_fold"/>
</dbReference>
<dbReference type="InterPro" id="IPR050517">
    <property type="entry name" value="DDR_Repair_Kinase"/>
</dbReference>
<dbReference type="GO" id="GO:0080090">
    <property type="term" value="P:regulation of primary metabolic process"/>
    <property type="evidence" value="ECO:0007669"/>
    <property type="project" value="UniProtKB-ARBA"/>
</dbReference>
<feature type="region of interest" description="Disordered" evidence="12">
    <location>
        <begin position="790"/>
        <end position="809"/>
    </location>
</feature>
<evidence type="ECO:0000259" key="15">
    <source>
        <dbReference type="PROSITE" id="PS51190"/>
    </source>
</evidence>
<accession>A0A0C3CLG4</accession>
<dbReference type="SUPFAM" id="SSF48371">
    <property type="entry name" value="ARM repeat"/>
    <property type="match status" value="2"/>
</dbReference>
<evidence type="ECO:0000259" key="14">
    <source>
        <dbReference type="PROSITE" id="PS51189"/>
    </source>
</evidence>
<dbReference type="GO" id="GO:0031932">
    <property type="term" value="C:TORC2 complex"/>
    <property type="evidence" value="ECO:0007669"/>
    <property type="project" value="TreeGrafter"/>
</dbReference>
<reference evidence="17" key="2">
    <citation type="submission" date="2015-01" db="EMBL/GenBank/DDBJ databases">
        <title>Evolutionary Origins and Diversification of the Mycorrhizal Mutualists.</title>
        <authorList>
            <consortium name="DOE Joint Genome Institute"/>
            <consortium name="Mycorrhizal Genomics Consortium"/>
            <person name="Kohler A."/>
            <person name="Kuo A."/>
            <person name="Nagy L.G."/>
            <person name="Floudas D."/>
            <person name="Copeland A."/>
            <person name="Barry K.W."/>
            <person name="Cichocki N."/>
            <person name="Veneault-Fourrey C."/>
            <person name="LaButti K."/>
            <person name="Lindquist E.A."/>
            <person name="Lipzen A."/>
            <person name="Lundell T."/>
            <person name="Morin E."/>
            <person name="Murat C."/>
            <person name="Riley R."/>
            <person name="Ohm R."/>
            <person name="Sun H."/>
            <person name="Tunlid A."/>
            <person name="Henrissat B."/>
            <person name="Grigoriev I.V."/>
            <person name="Hibbett D.S."/>
            <person name="Martin F."/>
        </authorList>
    </citation>
    <scope>NUCLEOTIDE SEQUENCE [LARGE SCALE GENOMIC DNA]</scope>
    <source>
        <strain evidence="17">F 1598</strain>
    </source>
</reference>
<dbReference type="SUPFAM" id="SSF56112">
    <property type="entry name" value="Protein kinase-like (PK-like)"/>
    <property type="match status" value="1"/>
</dbReference>
<dbReference type="PROSITE" id="PS51189">
    <property type="entry name" value="FAT"/>
    <property type="match status" value="1"/>
</dbReference>
<dbReference type="STRING" id="765440.A0A0C3CLG4"/>
<dbReference type="PANTHER" id="PTHR11139:SF9">
    <property type="entry name" value="SERINE_THREONINE-PROTEIN KINASE MTOR"/>
    <property type="match status" value="1"/>
</dbReference>
<dbReference type="CDD" id="cd05169">
    <property type="entry name" value="PIKKc_TOR"/>
    <property type="match status" value="1"/>
</dbReference>
<dbReference type="FunFam" id="1.10.1070.11:FF:000029">
    <property type="entry name" value="Serine/threonine-protein kinase TOR"/>
    <property type="match status" value="1"/>
</dbReference>
<dbReference type="InterPro" id="IPR003151">
    <property type="entry name" value="PIK-rel_kinase_FAT"/>
</dbReference>
<dbReference type="Gene3D" id="1.25.10.10">
    <property type="entry name" value="Leucine-rich Repeat Variant"/>
    <property type="match status" value="4"/>
</dbReference>
<evidence type="ECO:0000259" key="13">
    <source>
        <dbReference type="PROSITE" id="PS50290"/>
    </source>
</evidence>
<dbReference type="Gene3D" id="3.30.1010.10">
    <property type="entry name" value="Phosphatidylinositol 3-kinase Catalytic Subunit, Chain A, domain 4"/>
    <property type="match status" value="1"/>
</dbReference>
<dbReference type="InterPro" id="IPR009076">
    <property type="entry name" value="FRB_dom"/>
</dbReference>
<dbReference type="InterPro" id="IPR057564">
    <property type="entry name" value="HEAT_ATR"/>
</dbReference>
<dbReference type="Pfam" id="PF08771">
    <property type="entry name" value="FRB_dom"/>
    <property type="match status" value="1"/>
</dbReference>
<dbReference type="Pfam" id="PF00454">
    <property type="entry name" value="PI3_PI4_kinase"/>
    <property type="match status" value="1"/>
</dbReference>
<dbReference type="SUPFAM" id="SSF47212">
    <property type="entry name" value="FKBP12-rapamycin-binding domain of FKBP-rapamycin-associated protein (FRAP)"/>
    <property type="match status" value="1"/>
</dbReference>
<dbReference type="SMART" id="SM00146">
    <property type="entry name" value="PI3Kc"/>
    <property type="match status" value="1"/>
</dbReference>
<evidence type="ECO:0000256" key="6">
    <source>
        <dbReference type="ARBA" id="ARBA00022777"/>
    </source>
</evidence>
<dbReference type="FunFam" id="1.20.120.150:FF:000001">
    <property type="entry name" value="Serine/threonine-protein kinase TOR"/>
    <property type="match status" value="1"/>
</dbReference>
<dbReference type="GO" id="GO:0038202">
    <property type="term" value="P:TORC1 signaling"/>
    <property type="evidence" value="ECO:0007669"/>
    <property type="project" value="TreeGrafter"/>
</dbReference>
<dbReference type="HOGENOM" id="CLU_000178_7_1_1"/>
<keyword evidence="6 11" id="KW-0418">Kinase</keyword>
<dbReference type="InterPro" id="IPR003152">
    <property type="entry name" value="FATC_dom"/>
</dbReference>
<dbReference type="GO" id="GO:0044877">
    <property type="term" value="F:protein-containing complex binding"/>
    <property type="evidence" value="ECO:0007669"/>
    <property type="project" value="InterPro"/>
</dbReference>
<dbReference type="Pfam" id="PF11865">
    <property type="entry name" value="mTOR_dom"/>
    <property type="match status" value="1"/>
</dbReference>
<keyword evidence="17" id="KW-1185">Reference proteome</keyword>
<evidence type="ECO:0000256" key="4">
    <source>
        <dbReference type="ARBA" id="ARBA00022737"/>
    </source>
</evidence>
<keyword evidence="5 11" id="KW-0547">Nucleotide-binding</keyword>
<sequence>MASTAQSPQGVVLGQIFQALKNKQPETRQQAADDLRRYVANIVAEMPADVVVKLWEDEITPRLADLIHSQNSWENFGGVSAIDSLLEVPGDETIESKRNLFRFYNYVKNLLPHYDVNIMLQASKTLGNIARIGGAAFGEQFLNKELPAAIILLEGDRQELPRYAGVLILKELARNSPVYFHAHISLVFEKILMPLRDPRVIVREGAAELLAACLEIVDKRERGSRSPYLLRIFQDAQNGLKTAQPHVIHGSLLTYRELLLHGGMFMKETFLDTAEQILRFKSDRDGLVRRMVITMIPTLAAYDTQTFSEHFLHKAMAHLLTQLTERSERSFAFIAIGHTAAAVGSDMKPFLDSVMTQIKAGLQLRGKKSAPSEEPIFQCVGMLASAVGPNLTKLLHDQLDLMFACGLSEPLRTALTAIARHIPPLLKTIQDRLLDLLSVILSGQPYKPLGAPTTLAQGSITRDLSTTQTLGSGKSPEQIKLALDTLGAFDFSGHILNEFVRNSALPYLEDDHAEVRGAAAYTCCKLFVRDPITFQASSHAIEIISDVLDKLLTVGIADPDSKIRQIVLANLNERFDKHLAQAENVRSLFIALNDEVFENRVTAVALIGRLAKHNPAYVMPSLRKALIQLLTELEYSTVMRNREECTRLLTLLVSATQRLIKPYALPMLRVLLQKANDGNAAVAANVLMCLGELTCVGGEDVMPHVPELMQVIMARLSDPSVAKRDAALHTLGQVCGSTGYVIAPLVDYPQLLPALGRILRTDPAKEVRREVMKVLGILGALDPFRRKTKPEVEASDETPAPAVNAVPTGHSSTISVSDDYYQTVVIAALLDILKDQALSSQHHTVIEAVMSIFKTQGLKCVTFLPQIIPAFAAVTRSSTARLQEFHLQQLAILVSIIKQHVRNYMPEVFGLVTELWEHASLQLPIVSLIEALGKALDAEFKPFLPTILPPIMKVFDGELTEKRIGTQIKIFDAFLTFGANIEEYLHLVIPIIVKSYERTDGTTALRKRAIQTIDGLSRRVNFSDHASRIIHPLVRVLEGPNNELRMAVMDTLCSLVIQLGSDFAIFVPTINKCLLRNRIPHPKYENLISKLLNGERLPQEASVLELLLSESRAPEFSAPAEATKMAVNQQHLKQAWDISQASTKEDWHEWMHRISVEFMKESPSHALRACMSLVDIHPPLAKQLFNAAFISCWSELYDGYQEDLVRSIEYAIMAEHTPSELIHRLLNLAEFMEHEEKPLPIEHRTLGEYALKFQAYAKALHYKELEFFTETSSTIIEALIGINTKLQQHDAAWGTLSIAREQYDLSQHEEWYERLGRWQEALAAYDKKAEADPDAPDVQIGRMKCLHALGEWDQLAAQVEENWSTANQEDRVEIAPMAAAAAWSLHEWDSMDDYISSMRRDSPDIYFYRAILSVHQNQFPRALTQIQRARDLLDPELTSFVGEGYGRTYNVMVRAQMLSELEEIISYKQYADQPERQATQRKTWMKRLRGCQPDVEVWQRILQVRTLVLNPEDDPAMWIKFANLCRKNDRMVLAEKTINSLLSPERLQHLREHQHMKAPPNVVYAQLKFMWASGAREDSLNFLRQFSGSLARDLQLESGEHPQRAAVSKYKLDELSRLLARCYFKQGEWQVELKDDWGSRNVKDILHSYFLATHYDPTWYKAWHTWALANFEVIGYLDNQTESRTVDIHGNGLAAHIVQAVQGFFRSIALRNEDALQDTLRLLTLWFKFGAHDDVSHAMGSGFGVVEVDTWLDVVPQIIARIQTPSANIRRNINSLLTEVGKHHPQALIYPLTVASKSTSASRVSAAVAIMDRMREHSATIVEQALVVSQELIRIAILWHELWHEGLEEASRLYFTEKNPEGMIAALEPLHNMLEAGPKTARETSFFQTFGRDLHEAREACRRYRIYGEISELDKAWEIYYGVFKKVEKQLPSLTTLDLQYVSPELLKARNLELAVPGTYHPGRPIIRIISFATKLTVISSKQRPRRLSLKGSDGRDYPYGLKGHEDMRQDERVMQLFGLVNTLLSVDTNSFKRRLHIQLYPVTPLAPNAGLMGWVQESDTLHVLVRDYRDSRKVLLNIEYRLMLQMAPDYENLTLLQKVEVFEYALENTTGQDLYRVLWLKSTNSEHWLERRATYTRSLAVNSMVGHILGLGDRHPSNLLLERITGKVVHIDFGDCFEVAMHREKFPEKVPFRLTRMLTHAMEVSGIEGSYRHTCEITMQVLRANKESLMAVLEAFVYDPLINWRLMQAEVDARRTDDSDSDPERAAELARVAAYPQGPTRKLKADENDIFNETMNEPGAKQEVRNEKALLVYNRVQHKLTGRDFNPDNVLTVPEQVDKLILQSTSLENLCQCFSGWCAFW</sequence>
<dbReference type="InterPro" id="IPR011990">
    <property type="entry name" value="TPR-like_helical_dom_sf"/>
</dbReference>
<dbReference type="Gene3D" id="1.10.1070.11">
    <property type="entry name" value="Phosphatidylinositol 3-/4-kinase, catalytic domain"/>
    <property type="match status" value="1"/>
</dbReference>
<dbReference type="PROSITE" id="PS50290">
    <property type="entry name" value="PI3_4_KINASE_3"/>
    <property type="match status" value="1"/>
</dbReference>
<reference evidence="16 17" key="1">
    <citation type="submission" date="2014-04" db="EMBL/GenBank/DDBJ databases">
        <authorList>
            <consortium name="DOE Joint Genome Institute"/>
            <person name="Kuo A."/>
            <person name="Tarkka M."/>
            <person name="Buscot F."/>
            <person name="Kohler A."/>
            <person name="Nagy L.G."/>
            <person name="Floudas D."/>
            <person name="Copeland A."/>
            <person name="Barry K.W."/>
            <person name="Cichocki N."/>
            <person name="Veneault-Fourrey C."/>
            <person name="LaButti K."/>
            <person name="Lindquist E.A."/>
            <person name="Lipzen A."/>
            <person name="Lundell T."/>
            <person name="Morin E."/>
            <person name="Murat C."/>
            <person name="Sun H."/>
            <person name="Tunlid A."/>
            <person name="Henrissat B."/>
            <person name="Grigoriev I.V."/>
            <person name="Hibbett D.S."/>
            <person name="Martin F."/>
            <person name="Nordberg H.P."/>
            <person name="Cantor M.N."/>
            <person name="Hua S.X."/>
        </authorList>
    </citation>
    <scope>NUCLEOTIDE SEQUENCE [LARGE SCALE GENOMIC DNA]</scope>
    <source>
        <strain evidence="16 17">F 1598</strain>
    </source>
</reference>
<name>A0A0C3CLG4_PILCF</name>
<evidence type="ECO:0000256" key="2">
    <source>
        <dbReference type="ARBA" id="ARBA00022527"/>
    </source>
</evidence>
<dbReference type="OrthoDB" id="381190at2759"/>
<dbReference type="GO" id="GO:0004674">
    <property type="term" value="F:protein serine/threonine kinase activity"/>
    <property type="evidence" value="ECO:0007669"/>
    <property type="project" value="UniProtKB-KW"/>
</dbReference>
<dbReference type="PROSITE" id="PS51190">
    <property type="entry name" value="FATC"/>
    <property type="match status" value="1"/>
</dbReference>
<evidence type="ECO:0000256" key="1">
    <source>
        <dbReference type="ARBA" id="ARBA00011031"/>
    </source>
</evidence>
<feature type="domain" description="FAT" evidence="14">
    <location>
        <begin position="1245"/>
        <end position="1798"/>
    </location>
</feature>
<dbReference type="PROSITE" id="PS00916">
    <property type="entry name" value="PI3_4_KINASE_2"/>
    <property type="match status" value="1"/>
</dbReference>
<evidence type="ECO:0000256" key="12">
    <source>
        <dbReference type="SAM" id="MobiDB-lite"/>
    </source>
</evidence>
<evidence type="ECO:0000256" key="8">
    <source>
        <dbReference type="ARBA" id="ARBA00023306"/>
    </source>
</evidence>
<keyword evidence="8" id="KW-0131">Cell cycle</keyword>
<dbReference type="PANTHER" id="PTHR11139">
    <property type="entry name" value="ATAXIA TELANGIECTASIA MUTATED ATM -RELATED"/>
    <property type="match status" value="1"/>
</dbReference>
<dbReference type="InterPro" id="IPR018936">
    <property type="entry name" value="PI3/4_kinase_CS"/>
</dbReference>
<gene>
    <name evidence="16" type="ORF">PILCRDRAFT_812254</name>
</gene>
<dbReference type="InterPro" id="IPR014009">
    <property type="entry name" value="PIK_FAT"/>
</dbReference>
<dbReference type="GO" id="GO:0106310">
    <property type="term" value="F:protein serine kinase activity"/>
    <property type="evidence" value="ECO:0007669"/>
    <property type="project" value="RHEA"/>
</dbReference>
<feature type="domain" description="FATC" evidence="15">
    <location>
        <begin position="2330"/>
        <end position="2362"/>
    </location>
</feature>
<dbReference type="Pfam" id="PF02260">
    <property type="entry name" value="FATC"/>
    <property type="match status" value="1"/>
</dbReference>
<dbReference type="SMART" id="SM01343">
    <property type="entry name" value="FATC"/>
    <property type="match status" value="1"/>
</dbReference>